<dbReference type="RefSeq" id="XP_958747.1">
    <property type="nucleotide sequence ID" value="XM_953654.1"/>
</dbReference>
<proteinExistence type="predicted"/>
<sequence>MSLQGEQDTMLSILQAATTSTAAKLRTPSPDSKDIDLLALAANACRVRRYQVNAKKMTCQKVCPVHIYEGHIAVAGQFVPETAGFRDLGVSPSQPLWAKRQKPAARWI</sequence>
<dbReference type="KEGG" id="ncr:NCU09404"/>
<evidence type="ECO:0000313" key="1">
    <source>
        <dbReference type="EMBL" id="EAA29511.1"/>
    </source>
</evidence>
<dbReference type="HOGENOM" id="CLU_2197648_0_0_1"/>
<dbReference type="OrthoDB" id="10304324at2759"/>
<accession>Q7S288</accession>
<protein>
    <submittedName>
        <fullName evidence="1">Uncharacterized protein</fullName>
    </submittedName>
</protein>
<gene>
    <name evidence="1" type="ORF">NCU09404</name>
</gene>
<dbReference type="Proteomes" id="UP000001805">
    <property type="component" value="Chromosome 7, Linkage Group VII"/>
</dbReference>
<name>Q7S288_NEUCR</name>
<organism evidence="1 2">
    <name type="scientific">Neurospora crassa (strain ATCC 24698 / 74-OR23-1A / CBS 708.71 / DSM 1257 / FGSC 987)</name>
    <dbReference type="NCBI Taxonomy" id="367110"/>
    <lineage>
        <taxon>Eukaryota</taxon>
        <taxon>Fungi</taxon>
        <taxon>Dikarya</taxon>
        <taxon>Ascomycota</taxon>
        <taxon>Pezizomycotina</taxon>
        <taxon>Sordariomycetes</taxon>
        <taxon>Sordariomycetidae</taxon>
        <taxon>Sordariales</taxon>
        <taxon>Sordariaceae</taxon>
        <taxon>Neurospora</taxon>
    </lineage>
</organism>
<evidence type="ECO:0000313" key="2">
    <source>
        <dbReference type="Proteomes" id="UP000001805"/>
    </source>
</evidence>
<dbReference type="InParanoid" id="Q7S288"/>
<dbReference type="AlphaFoldDB" id="Q7S288"/>
<dbReference type="VEuPathDB" id="FungiDB:NCU09404"/>
<dbReference type="EMBL" id="CM002242">
    <property type="protein sequence ID" value="EAA29511.1"/>
    <property type="molecule type" value="Genomic_DNA"/>
</dbReference>
<dbReference type="OMA" id="QGEQDTM"/>
<dbReference type="PaxDb" id="5141-EFNCRP00000009248"/>
<keyword evidence="2" id="KW-1185">Reference proteome</keyword>
<dbReference type="GeneID" id="3874885"/>
<reference evidence="1 2" key="1">
    <citation type="journal article" date="2003" name="Nature">
        <title>The genome sequence of the filamentous fungus Neurospora crassa.</title>
        <authorList>
            <person name="Galagan J.E."/>
            <person name="Calvo S.E."/>
            <person name="Borkovich K.A."/>
            <person name="Selker E.U."/>
            <person name="Read N.D."/>
            <person name="Jaffe D."/>
            <person name="FitzHugh W."/>
            <person name="Ma L.J."/>
            <person name="Smirnov S."/>
            <person name="Purcell S."/>
            <person name="Rehman B."/>
            <person name="Elkins T."/>
            <person name="Engels R."/>
            <person name="Wang S."/>
            <person name="Nielsen C.B."/>
            <person name="Butler J."/>
            <person name="Endrizzi M."/>
            <person name="Qui D."/>
            <person name="Ianakiev P."/>
            <person name="Bell-Pedersen D."/>
            <person name="Nelson M.A."/>
            <person name="Werner-Washburne M."/>
            <person name="Selitrennikoff C.P."/>
            <person name="Kinsey J.A."/>
            <person name="Braun E.L."/>
            <person name="Zelter A."/>
            <person name="Schulte U."/>
            <person name="Kothe G.O."/>
            <person name="Jedd G."/>
            <person name="Mewes W."/>
            <person name="Staben C."/>
            <person name="Marcotte E."/>
            <person name="Greenberg D."/>
            <person name="Roy A."/>
            <person name="Foley K."/>
            <person name="Naylor J."/>
            <person name="Stange-Thomann N."/>
            <person name="Barrett R."/>
            <person name="Gnerre S."/>
            <person name="Kamal M."/>
            <person name="Kamvysselis M."/>
            <person name="Mauceli E."/>
            <person name="Bielke C."/>
            <person name="Rudd S."/>
            <person name="Frishman D."/>
            <person name="Krystofova S."/>
            <person name="Rasmussen C."/>
            <person name="Metzenberg R.L."/>
            <person name="Perkins D.D."/>
            <person name="Kroken S."/>
            <person name="Cogoni C."/>
            <person name="Macino G."/>
            <person name="Catcheside D."/>
            <person name="Li W."/>
            <person name="Pratt R.J."/>
            <person name="Osmani S.A."/>
            <person name="DeSouza C.P."/>
            <person name="Glass L."/>
            <person name="Orbach M.J."/>
            <person name="Berglund J.A."/>
            <person name="Voelker R."/>
            <person name="Yarden O."/>
            <person name="Plamann M."/>
            <person name="Seiler S."/>
            <person name="Dunlap J."/>
            <person name="Radford A."/>
            <person name="Aramayo R."/>
            <person name="Natvig D.O."/>
            <person name="Alex L.A."/>
            <person name="Mannhaupt G."/>
            <person name="Ebbole D.J."/>
            <person name="Freitag M."/>
            <person name="Paulsen I."/>
            <person name="Sachs M.S."/>
            <person name="Lander E.S."/>
            <person name="Nusbaum C."/>
            <person name="Birren B."/>
        </authorList>
    </citation>
    <scope>NUCLEOTIDE SEQUENCE [LARGE SCALE GENOMIC DNA]</scope>
    <source>
        <strain evidence="2">ATCC 24698 / 74-OR23-1A / CBS 708.71 / DSM 1257 / FGSC 987</strain>
    </source>
</reference>